<evidence type="ECO:0000313" key="2">
    <source>
        <dbReference type="Proteomes" id="UP000095463"/>
    </source>
</evidence>
<protein>
    <submittedName>
        <fullName evidence="1">Uncharacterized protein</fullName>
    </submittedName>
</protein>
<name>A0A1E5XTE8_9HYPH</name>
<keyword evidence="2" id="KW-1185">Reference proteome</keyword>
<evidence type="ECO:0000313" key="1">
    <source>
        <dbReference type="EMBL" id="OEO31862.1"/>
    </source>
</evidence>
<comment type="caution">
    <text evidence="1">The sequence shown here is derived from an EMBL/GenBank/DDBJ whole genome shotgun (WGS) entry which is preliminary data.</text>
</comment>
<organism evidence="1 2">
    <name type="scientific">Devosia insulae DS-56</name>
    <dbReference type="NCBI Taxonomy" id="1116389"/>
    <lineage>
        <taxon>Bacteria</taxon>
        <taxon>Pseudomonadati</taxon>
        <taxon>Pseudomonadota</taxon>
        <taxon>Alphaproteobacteria</taxon>
        <taxon>Hyphomicrobiales</taxon>
        <taxon>Devosiaceae</taxon>
        <taxon>Devosia</taxon>
    </lineage>
</organism>
<dbReference type="AlphaFoldDB" id="A0A1E5XTE8"/>
<reference evidence="1 2" key="1">
    <citation type="journal article" date="2015" name="Genome Announc.">
        <title>Genome Assemblies of Three Soil-Associated Devosia species: D. insulae, D. limi, and D. soli.</title>
        <authorList>
            <person name="Hassan Y.I."/>
            <person name="Lepp D."/>
            <person name="Zhou T."/>
        </authorList>
    </citation>
    <scope>NUCLEOTIDE SEQUENCE [LARGE SCALE GENOMIC DNA]</scope>
    <source>
        <strain evidence="1 2">DS-56</strain>
    </source>
</reference>
<dbReference type="Proteomes" id="UP000095463">
    <property type="component" value="Unassembled WGS sequence"/>
</dbReference>
<accession>A0A1E5XTE8</accession>
<gene>
    <name evidence="1" type="ORF">VW23_014390</name>
</gene>
<dbReference type="EMBL" id="LAJE02000118">
    <property type="protein sequence ID" value="OEO31862.1"/>
    <property type="molecule type" value="Genomic_DNA"/>
</dbReference>
<proteinExistence type="predicted"/>
<sequence>MSLVDGFIDDVRIFFQRIGVNEDVEIVVLDSGVRQQNLKAYARGILWTFRQEANEQDLEFGTLQPNSPSISVNDIGWYFRPPSSHEIRQIAKSERFLISYDGLADMAPFVRENLDSIVNLVSSSRFPEAVTLVRDVKRRVFDAI</sequence>